<dbReference type="SUPFAM" id="SSF56935">
    <property type="entry name" value="Porins"/>
    <property type="match status" value="1"/>
</dbReference>
<keyword evidence="3" id="KW-1185">Reference proteome</keyword>
<feature type="signal peptide" evidence="1">
    <location>
        <begin position="1"/>
        <end position="20"/>
    </location>
</feature>
<evidence type="ECO:0000313" key="2">
    <source>
        <dbReference type="EMBL" id="MFD2592914.1"/>
    </source>
</evidence>
<name>A0ABW5NFC7_9FLAO</name>
<accession>A0ABW5NFC7</accession>
<feature type="chain" id="PRO_5045930124" evidence="1">
    <location>
        <begin position="21"/>
        <end position="409"/>
    </location>
</feature>
<dbReference type="Proteomes" id="UP001597459">
    <property type="component" value="Unassembled WGS sequence"/>
</dbReference>
<sequence>MMNKIIVSVVFLIIITQGHAQTNDLSGSPYSLYGLGVPNESNTGKTNSMGKTGIAMPSDNAINNLNPASYATIPSNNFFYDIGVKGQKETLAEAGNEEPRFNANFSNIAIAFPINNKSGMGITLIPYTNVGYLLMGIETEIEGSNDTFISNIKGSGGLNDLRINYAYRLTEKLRLGVSASYLFGKITEDERSFIGNTTLSIHEDNYYNGFKFGGGFQYDISKFITLGGVINFPVTLRGDQTSYVTQPGYEPIVNESDLDTFELPLEIGFGVHTKLKENLLLNIDYRRNFWDATNQTDQIGTYVDQDFIGIGMEYTPKKRGFKYWERIQYRAGFNMDNGNLEVDGERVHGAEFTLGIGLPMKGISNSMFNISYSYGQNGQLTNGLIQENYHTVTLNFSLDGIWFKRKKFQ</sequence>
<dbReference type="RefSeq" id="WP_378255097.1">
    <property type="nucleotide sequence ID" value="NZ_JBHSJV010000001.1"/>
</dbReference>
<dbReference type="Gene3D" id="2.40.160.60">
    <property type="entry name" value="Outer membrane protein transport protein (OMPP1/FadL/TodX)"/>
    <property type="match status" value="1"/>
</dbReference>
<proteinExistence type="predicted"/>
<organism evidence="2 3">
    <name type="scientific">Aquimarina hainanensis</name>
    <dbReference type="NCBI Taxonomy" id="1578017"/>
    <lineage>
        <taxon>Bacteria</taxon>
        <taxon>Pseudomonadati</taxon>
        <taxon>Bacteroidota</taxon>
        <taxon>Flavobacteriia</taxon>
        <taxon>Flavobacteriales</taxon>
        <taxon>Flavobacteriaceae</taxon>
        <taxon>Aquimarina</taxon>
    </lineage>
</organism>
<gene>
    <name evidence="2" type="ORF">ACFSTE_18900</name>
</gene>
<keyword evidence="1" id="KW-0732">Signal</keyword>
<dbReference type="EMBL" id="JBHULX010000039">
    <property type="protein sequence ID" value="MFD2592914.1"/>
    <property type="molecule type" value="Genomic_DNA"/>
</dbReference>
<reference evidence="3" key="1">
    <citation type="journal article" date="2019" name="Int. J. Syst. Evol. Microbiol.">
        <title>The Global Catalogue of Microorganisms (GCM) 10K type strain sequencing project: providing services to taxonomists for standard genome sequencing and annotation.</title>
        <authorList>
            <consortium name="The Broad Institute Genomics Platform"/>
            <consortium name="The Broad Institute Genome Sequencing Center for Infectious Disease"/>
            <person name="Wu L."/>
            <person name="Ma J."/>
        </authorList>
    </citation>
    <scope>NUCLEOTIDE SEQUENCE [LARGE SCALE GENOMIC DNA]</scope>
    <source>
        <strain evidence="3">KCTC 42423</strain>
    </source>
</reference>
<evidence type="ECO:0000256" key="1">
    <source>
        <dbReference type="SAM" id="SignalP"/>
    </source>
</evidence>
<comment type="caution">
    <text evidence="2">The sequence shown here is derived from an EMBL/GenBank/DDBJ whole genome shotgun (WGS) entry which is preliminary data.</text>
</comment>
<evidence type="ECO:0000313" key="3">
    <source>
        <dbReference type="Proteomes" id="UP001597459"/>
    </source>
</evidence>
<protein>
    <submittedName>
        <fullName evidence="2">OmpP1/FadL family transporter</fullName>
    </submittedName>
</protein>